<gene>
    <name evidence="2" type="ORF">DY000_02004103</name>
</gene>
<name>A0ABQ7C228_BRACR</name>
<dbReference type="Pfam" id="PF05910">
    <property type="entry name" value="DUF868"/>
    <property type="match status" value="1"/>
</dbReference>
<evidence type="ECO:0000256" key="1">
    <source>
        <dbReference type="SAM" id="MobiDB-lite"/>
    </source>
</evidence>
<sequence>MINQFSSVSLLYAIEIADATQNIDFTWSRTISSHSLTIKTENIKNEEHDHHHQQVKIDLAGSSFWGKKGLKSLEANHTKVDVYWDFRKAKFSTFPEPSSGFYVSLVSQNAVVLTIGDLKNEAMQRTKKKPSATEAALVSKQEHVHGKRVFYTRTAFGGESSRRENEVVIETSLSGPNDPEMFITVDGVPAIRIMNLNWRFRGNEVVTVSDGVSVEIFWDVHDWLFETSGSSSGLFVFKPKVGDESRTLSFNGGYDGENDDGNSGGDNDNGDNGDDGGDDGDESPKYCHVLYAVKV</sequence>
<reference evidence="2 3" key="1">
    <citation type="journal article" date="2020" name="BMC Genomics">
        <title>Intraspecific diversification of the crop wild relative Brassica cretica Lam. using demographic model selection.</title>
        <authorList>
            <person name="Kioukis A."/>
            <person name="Michalopoulou V.A."/>
            <person name="Briers L."/>
            <person name="Pirintsos S."/>
            <person name="Studholme D.J."/>
            <person name="Pavlidis P."/>
            <person name="Sarris P.F."/>
        </authorList>
    </citation>
    <scope>NUCLEOTIDE SEQUENCE [LARGE SCALE GENOMIC DNA]</scope>
    <source>
        <strain evidence="3">cv. PFS-1207/04</strain>
    </source>
</reference>
<evidence type="ECO:0008006" key="4">
    <source>
        <dbReference type="Google" id="ProtNLM"/>
    </source>
</evidence>
<feature type="region of interest" description="Disordered" evidence="1">
    <location>
        <begin position="248"/>
        <end position="285"/>
    </location>
</feature>
<proteinExistence type="predicted"/>
<dbReference type="EMBL" id="QGKV02000832">
    <property type="protein sequence ID" value="KAF3545929.1"/>
    <property type="molecule type" value="Genomic_DNA"/>
</dbReference>
<dbReference type="PANTHER" id="PTHR31972:SF54">
    <property type="entry name" value="KINESIN-LIKE PROTEIN (DUF868)"/>
    <property type="match status" value="1"/>
</dbReference>
<evidence type="ECO:0000313" key="3">
    <source>
        <dbReference type="Proteomes" id="UP000266723"/>
    </source>
</evidence>
<accession>A0ABQ7C228</accession>
<evidence type="ECO:0000313" key="2">
    <source>
        <dbReference type="EMBL" id="KAF3545929.1"/>
    </source>
</evidence>
<dbReference type="InterPro" id="IPR008586">
    <property type="entry name" value="DUF868_pln"/>
</dbReference>
<dbReference type="Proteomes" id="UP000266723">
    <property type="component" value="Unassembled WGS sequence"/>
</dbReference>
<dbReference type="PANTHER" id="PTHR31972">
    <property type="entry name" value="EXPRESSED PROTEIN"/>
    <property type="match status" value="1"/>
</dbReference>
<feature type="compositionally biased region" description="Acidic residues" evidence="1">
    <location>
        <begin position="268"/>
        <end position="281"/>
    </location>
</feature>
<organism evidence="2 3">
    <name type="scientific">Brassica cretica</name>
    <name type="common">Mustard</name>
    <dbReference type="NCBI Taxonomy" id="69181"/>
    <lineage>
        <taxon>Eukaryota</taxon>
        <taxon>Viridiplantae</taxon>
        <taxon>Streptophyta</taxon>
        <taxon>Embryophyta</taxon>
        <taxon>Tracheophyta</taxon>
        <taxon>Spermatophyta</taxon>
        <taxon>Magnoliopsida</taxon>
        <taxon>eudicotyledons</taxon>
        <taxon>Gunneridae</taxon>
        <taxon>Pentapetalae</taxon>
        <taxon>rosids</taxon>
        <taxon>malvids</taxon>
        <taxon>Brassicales</taxon>
        <taxon>Brassicaceae</taxon>
        <taxon>Brassiceae</taxon>
        <taxon>Brassica</taxon>
    </lineage>
</organism>
<keyword evidence="3" id="KW-1185">Reference proteome</keyword>
<comment type="caution">
    <text evidence="2">The sequence shown here is derived from an EMBL/GenBank/DDBJ whole genome shotgun (WGS) entry which is preliminary data.</text>
</comment>
<protein>
    <recommendedName>
        <fullName evidence="4">DUF868 domain-containing protein</fullName>
    </recommendedName>
</protein>